<proteinExistence type="predicted"/>
<keyword evidence="2" id="KW-0808">Transferase</keyword>
<gene>
    <name evidence="2" type="primary">ssr3_1</name>
    <name evidence="2" type="ORF">LTR16_004293</name>
</gene>
<accession>A0ABR0LXA8</accession>
<dbReference type="GO" id="GO:0004674">
    <property type="term" value="F:protein serine/threonine kinase activity"/>
    <property type="evidence" value="ECO:0007669"/>
    <property type="project" value="UniProtKB-EC"/>
</dbReference>
<name>A0ABR0LXA8_9PEZI</name>
<protein>
    <submittedName>
        <fullName evidence="2">SWI/SNF and RSC complex subunit Ssr3</fullName>
        <ecNumber evidence="2">2.7.11.1</ecNumber>
    </submittedName>
</protein>
<dbReference type="EMBL" id="JAVRRA010008758">
    <property type="protein sequence ID" value="KAK5255977.1"/>
    <property type="molecule type" value="Genomic_DNA"/>
</dbReference>
<keyword evidence="3" id="KW-1185">Reference proteome</keyword>
<evidence type="ECO:0000313" key="3">
    <source>
        <dbReference type="Proteomes" id="UP001357485"/>
    </source>
</evidence>
<dbReference type="EC" id="2.7.11.1" evidence="2"/>
<dbReference type="Proteomes" id="UP001357485">
    <property type="component" value="Unassembled WGS sequence"/>
</dbReference>
<evidence type="ECO:0000313" key="2">
    <source>
        <dbReference type="EMBL" id="KAK5255977.1"/>
    </source>
</evidence>
<organism evidence="2 3">
    <name type="scientific">Cryomyces antarcticus</name>
    <dbReference type="NCBI Taxonomy" id="329879"/>
    <lineage>
        <taxon>Eukaryota</taxon>
        <taxon>Fungi</taxon>
        <taxon>Dikarya</taxon>
        <taxon>Ascomycota</taxon>
        <taxon>Pezizomycotina</taxon>
        <taxon>Dothideomycetes</taxon>
        <taxon>Dothideomycetes incertae sedis</taxon>
        <taxon>Cryomyces</taxon>
    </lineage>
</organism>
<evidence type="ECO:0000256" key="1">
    <source>
        <dbReference type="SAM" id="MobiDB-lite"/>
    </source>
</evidence>
<feature type="region of interest" description="Disordered" evidence="1">
    <location>
        <begin position="12"/>
        <end position="61"/>
    </location>
</feature>
<feature type="non-terminal residue" evidence="2">
    <location>
        <position position="171"/>
    </location>
</feature>
<comment type="caution">
    <text evidence="2">The sequence shown here is derived from an EMBL/GenBank/DDBJ whole genome shotgun (WGS) entry which is preliminary data.</text>
</comment>
<feature type="compositionally biased region" description="Basic and acidic residues" evidence="1">
    <location>
        <begin position="40"/>
        <end position="59"/>
    </location>
</feature>
<feature type="compositionally biased region" description="Low complexity" evidence="1">
    <location>
        <begin position="30"/>
        <end position="39"/>
    </location>
</feature>
<reference evidence="2 3" key="1">
    <citation type="submission" date="2023-08" db="EMBL/GenBank/DDBJ databases">
        <title>Black Yeasts Isolated from many extreme environments.</title>
        <authorList>
            <person name="Coleine C."/>
            <person name="Stajich J.E."/>
            <person name="Selbmann L."/>
        </authorList>
    </citation>
    <scope>NUCLEOTIDE SEQUENCE [LARGE SCALE GENOMIC DNA]</scope>
    <source>
        <strain evidence="2 3">CCFEE 536</strain>
    </source>
</reference>
<sequence length="171" mass="19114">MIRLADLDATFINSGPMVTPSHPPPSLTPQQIAQAQAQEAQKRELNRRQSRKPTDKNIPDDVADVTIGDGVAKYRQLREAERRLDAIMMRKRLDVQDSVNRNVKEERVLRIWVSNTADGQPWQKIEEGGGMEDDGAFDFGSDSSATYRVKIEGRLLDAEVHEAGEEATDNG</sequence>